<evidence type="ECO:0000313" key="3">
    <source>
        <dbReference type="Proteomes" id="UP001059672"/>
    </source>
</evidence>
<evidence type="ECO:0000259" key="1">
    <source>
        <dbReference type="Pfam" id="PF00156"/>
    </source>
</evidence>
<dbReference type="Gene3D" id="3.30.1310.20">
    <property type="entry name" value="PRTase-like"/>
    <property type="match status" value="1"/>
</dbReference>
<evidence type="ECO:0000313" key="2">
    <source>
        <dbReference type="EMBL" id="UTW07858.1"/>
    </source>
</evidence>
<accession>A0ABY5H6B4</accession>
<dbReference type="EMBL" id="CP073346">
    <property type="protein sequence ID" value="UTW07858.1"/>
    <property type="molecule type" value="Genomic_DNA"/>
</dbReference>
<sequence>MTQEASIPVPIPDRVAAGQALARLLSAYRRRPDVIVLALPRGGVPVAYQIADALEVRLDLMLVRKLGVPGHSELAMGAIASGAVRVMNPDVLEYARVDQAAIAAVAAKENQELQRRDRVYRGQRPPPELRGQQVILVDDGVATGATMMAALQAVRQQAPARIIVAVPVAAPESAAQLRNQVDELICPCMPPMLMAIGHWYADFGQTPDQEVIDLLQRAWQREADQPG</sequence>
<dbReference type="Pfam" id="PF00156">
    <property type="entry name" value="Pribosyltran"/>
    <property type="match status" value="1"/>
</dbReference>
<dbReference type="SUPFAM" id="SSF53271">
    <property type="entry name" value="PRTase-like"/>
    <property type="match status" value="1"/>
</dbReference>
<keyword evidence="2" id="KW-0808">Transferase</keyword>
<name>A0ABY5H6B4_9PSED</name>
<dbReference type="Proteomes" id="UP001059672">
    <property type="component" value="Chromosome"/>
</dbReference>
<dbReference type="InterPro" id="IPR000836">
    <property type="entry name" value="PRTase_dom"/>
</dbReference>
<proteinExistence type="predicted"/>
<dbReference type="InterPro" id="IPR029057">
    <property type="entry name" value="PRTase-like"/>
</dbReference>
<dbReference type="CDD" id="cd06223">
    <property type="entry name" value="PRTases_typeI"/>
    <property type="match status" value="1"/>
</dbReference>
<keyword evidence="3" id="KW-1185">Reference proteome</keyword>
<dbReference type="RefSeq" id="WP_255838444.1">
    <property type="nucleotide sequence ID" value="NZ_CP073346.1"/>
</dbReference>
<gene>
    <name evidence="2" type="ORF">KDW96_00525</name>
</gene>
<reference evidence="2" key="1">
    <citation type="submission" date="2021-04" db="EMBL/GenBank/DDBJ databases">
        <title>Oceanospirillales bacteria with DddD are important DMSP degraders in coastal seawater.</title>
        <authorList>
            <person name="Liu J."/>
        </authorList>
    </citation>
    <scope>NUCLEOTIDE SEQUENCE</scope>
    <source>
        <strain evidence="2">D13-4</strain>
    </source>
</reference>
<protein>
    <submittedName>
        <fullName evidence="2">Phosphoribosyltransferase</fullName>
    </submittedName>
</protein>
<dbReference type="GO" id="GO:0016757">
    <property type="term" value="F:glycosyltransferase activity"/>
    <property type="evidence" value="ECO:0007669"/>
    <property type="project" value="UniProtKB-KW"/>
</dbReference>
<dbReference type="Gene3D" id="3.40.50.2020">
    <property type="match status" value="1"/>
</dbReference>
<feature type="domain" description="Phosphoribosyltransferase" evidence="1">
    <location>
        <begin position="19"/>
        <end position="184"/>
    </location>
</feature>
<organism evidence="2 3">
    <name type="scientific">Pseudomonas benzenivorans</name>
    <dbReference type="NCBI Taxonomy" id="556533"/>
    <lineage>
        <taxon>Bacteria</taxon>
        <taxon>Pseudomonadati</taxon>
        <taxon>Pseudomonadota</taxon>
        <taxon>Gammaproteobacteria</taxon>
        <taxon>Pseudomonadales</taxon>
        <taxon>Pseudomonadaceae</taxon>
        <taxon>Pseudomonas</taxon>
    </lineage>
</organism>
<keyword evidence="2" id="KW-0328">Glycosyltransferase</keyword>